<dbReference type="Proteomes" id="UP001652661">
    <property type="component" value="Chromosome 3L"/>
</dbReference>
<organism evidence="1 2">
    <name type="scientific">Drosophila kikkawai</name>
    <name type="common">Fruit fly</name>
    <dbReference type="NCBI Taxonomy" id="30033"/>
    <lineage>
        <taxon>Eukaryota</taxon>
        <taxon>Metazoa</taxon>
        <taxon>Ecdysozoa</taxon>
        <taxon>Arthropoda</taxon>
        <taxon>Hexapoda</taxon>
        <taxon>Insecta</taxon>
        <taxon>Pterygota</taxon>
        <taxon>Neoptera</taxon>
        <taxon>Endopterygota</taxon>
        <taxon>Diptera</taxon>
        <taxon>Brachycera</taxon>
        <taxon>Muscomorpha</taxon>
        <taxon>Ephydroidea</taxon>
        <taxon>Drosophilidae</taxon>
        <taxon>Drosophila</taxon>
        <taxon>Sophophora</taxon>
    </lineage>
</organism>
<reference evidence="2" key="1">
    <citation type="submission" date="2025-08" db="UniProtKB">
        <authorList>
            <consortium name="RefSeq"/>
        </authorList>
    </citation>
    <scope>IDENTIFICATION</scope>
    <source>
        <strain evidence="2">14028-0561.14</strain>
        <tissue evidence="2">Whole fly</tissue>
    </source>
</reference>
<gene>
    <name evidence="2" type="primary">LOC108070376</name>
</gene>
<evidence type="ECO:0000313" key="1">
    <source>
        <dbReference type="Proteomes" id="UP001652661"/>
    </source>
</evidence>
<keyword evidence="1" id="KW-1185">Reference proteome</keyword>
<proteinExistence type="predicted"/>
<dbReference type="GeneID" id="108070376"/>
<name>A0ABM4GH26_DROKI</name>
<evidence type="ECO:0000313" key="2">
    <source>
        <dbReference type="RefSeq" id="XP_070142025.1"/>
    </source>
</evidence>
<accession>A0ABM4GH26</accession>
<dbReference type="RefSeq" id="XP_070142025.1">
    <property type="nucleotide sequence ID" value="XM_070285924.1"/>
</dbReference>
<sequence length="676" mass="78099">MTGLTDITHFDLFRILDYLKVDCEKRNKNEPLDAIKYADIFNFAGSCRGLRRIVRSWSKSMYDELEIDLLQEVPHSHLIVKFDEIHKSLKRATVKKVDAYLDIYIRAMLKNPLLKTFELRHTSGSYFSYHQYMFDEIILAICGQSKRVVQDKDRLPKVKEITVNIADHSMNNLSALANTRISKLSLTASFSISDLKEFCARNPSLVTLEINAFCFSDQGQLSQIVGHCPALKKLKFVISDNARDREYVNLALLDKLQHLEIAKQLDQKMDFGWDEDHNVENIARLGLEELEEDSNLENSTPLLLLIQALSERKKSKLVQLRLMFKVNDTVVQAIAQLRGLRLLECGFYDAKSIEHLKGHPTLNRLTIRSRDHIITDNAADLLRKHITVSNFCTKMSLNHRGHLVIETNKAVLFRNVRLDPLLRLENLKSLWLSDALFLEINRDLHLFLELGVQIKGACDISLQHDLRDLKMLYDNDCLKEEIPLPLVRDLRSFKLVSLELPSFRFMESLIKYHRNSLQEIFIQIPNTLFELPKSHYLNESLVVALTFLSSLRKVSCGFQELQFIKRLAQLKDLEEIDVLSEHEAQEILSSLVPILIKCKKLGTFKIKVPIDEINQSLVESLQRAVMEHRDSDKQDELEICLKITEPITPEQQALITGPFKLMILRTESIENDYVLK</sequence>
<protein>
    <submittedName>
        <fullName evidence="2">Uncharacterized protein</fullName>
    </submittedName>
</protein>